<keyword evidence="4" id="KW-1185">Reference proteome</keyword>
<dbReference type="Proteomes" id="UP001152607">
    <property type="component" value="Unassembled WGS sequence"/>
</dbReference>
<sequence>MQLLDLPAELLHEVLLCAVYSRGVKRALRLKLVCKIFYDHLPRALFESLLLDDFVIPCRYGSRIQFSNYERDNGASKFWYEYLLYRVRKAASRRGPDSIHNGFVEIRQVAEEYSRQAGIDFQETLETVCQMALGSWRSSWVPSQPYTVRGKVIRPEIEDPGNKRRLLAVAACFGNAPLVKQLLSEGVSSTDTDQILYSACQAAAWKDQRNIMQLLYVQTLTNLQLHENSSAGIPFRHTHYNATFSFVTQASCNSEMNGLQFAAYLVSCKPEAATSAVEDFTPDKPGATYLFPVDNACDSLDMFKYMISFKEKPHEFIVRRLRIHASCGNLDIARYILESGYGNCGSDCKHRPDLDRALYLAARHCHSDLVDLLLDHDAQPNIIIPMYRSSAMGAAAIGGDMRIVRKLLEFGGVVDEGVLERAVRIEHTAMVEFFLELGSISVEARLKIRNLAVEVGLDSMADLLKPSYYNWKKPSKHEFDVTSSVDSFNTLGFCSADTLSVA</sequence>
<dbReference type="EMBL" id="CAOQHR010000012">
    <property type="protein sequence ID" value="CAI6341895.1"/>
    <property type="molecule type" value="Genomic_DNA"/>
</dbReference>
<dbReference type="PANTHER" id="PTHR24198:SF165">
    <property type="entry name" value="ANKYRIN REPEAT-CONTAINING PROTEIN-RELATED"/>
    <property type="match status" value="1"/>
</dbReference>
<reference evidence="3" key="1">
    <citation type="submission" date="2023-01" db="EMBL/GenBank/DDBJ databases">
        <authorList>
            <person name="Van Ghelder C."/>
            <person name="Rancurel C."/>
        </authorList>
    </citation>
    <scope>NUCLEOTIDE SEQUENCE</scope>
    <source>
        <strain evidence="3">CNCM I-4278</strain>
    </source>
</reference>
<organism evidence="3 4">
    <name type="scientific">Periconia digitata</name>
    <dbReference type="NCBI Taxonomy" id="1303443"/>
    <lineage>
        <taxon>Eukaryota</taxon>
        <taxon>Fungi</taxon>
        <taxon>Dikarya</taxon>
        <taxon>Ascomycota</taxon>
        <taxon>Pezizomycotina</taxon>
        <taxon>Dothideomycetes</taxon>
        <taxon>Pleosporomycetidae</taxon>
        <taxon>Pleosporales</taxon>
        <taxon>Massarineae</taxon>
        <taxon>Periconiaceae</taxon>
        <taxon>Periconia</taxon>
    </lineage>
</organism>
<gene>
    <name evidence="3" type="ORF">PDIGIT_LOCUS15095</name>
</gene>
<dbReference type="Pfam" id="PF00023">
    <property type="entry name" value="Ank"/>
    <property type="match status" value="1"/>
</dbReference>
<dbReference type="OrthoDB" id="3799861at2759"/>
<dbReference type="SUPFAM" id="SSF48403">
    <property type="entry name" value="Ankyrin repeat"/>
    <property type="match status" value="1"/>
</dbReference>
<comment type="caution">
    <text evidence="3">The sequence shown here is derived from an EMBL/GenBank/DDBJ whole genome shotgun (WGS) entry which is preliminary data.</text>
</comment>
<dbReference type="InterPro" id="IPR002110">
    <property type="entry name" value="Ankyrin_rpt"/>
</dbReference>
<keyword evidence="1" id="KW-0677">Repeat</keyword>
<dbReference type="SMART" id="SM00248">
    <property type="entry name" value="ANK"/>
    <property type="match status" value="4"/>
</dbReference>
<evidence type="ECO:0000256" key="2">
    <source>
        <dbReference type="ARBA" id="ARBA00023043"/>
    </source>
</evidence>
<dbReference type="Gene3D" id="1.25.40.20">
    <property type="entry name" value="Ankyrin repeat-containing domain"/>
    <property type="match status" value="1"/>
</dbReference>
<dbReference type="AlphaFoldDB" id="A0A9W4UTG3"/>
<protein>
    <submittedName>
        <fullName evidence="3">Uncharacterized protein</fullName>
    </submittedName>
</protein>
<keyword evidence="2" id="KW-0040">ANK repeat</keyword>
<evidence type="ECO:0000313" key="4">
    <source>
        <dbReference type="Proteomes" id="UP001152607"/>
    </source>
</evidence>
<evidence type="ECO:0000313" key="3">
    <source>
        <dbReference type="EMBL" id="CAI6341895.1"/>
    </source>
</evidence>
<accession>A0A9W4UTG3</accession>
<name>A0A9W4UTG3_9PLEO</name>
<proteinExistence type="predicted"/>
<dbReference type="InterPro" id="IPR036770">
    <property type="entry name" value="Ankyrin_rpt-contain_sf"/>
</dbReference>
<evidence type="ECO:0000256" key="1">
    <source>
        <dbReference type="ARBA" id="ARBA00022737"/>
    </source>
</evidence>
<dbReference type="PANTHER" id="PTHR24198">
    <property type="entry name" value="ANKYRIN REPEAT AND PROTEIN KINASE DOMAIN-CONTAINING PROTEIN"/>
    <property type="match status" value="1"/>
</dbReference>